<feature type="domain" description="Threonine/serine exporter-like N-terminal" evidence="9">
    <location>
        <begin position="181"/>
        <end position="421"/>
    </location>
</feature>
<dbReference type="Proteomes" id="UP000784435">
    <property type="component" value="Unassembled WGS sequence"/>
</dbReference>
<comment type="caution">
    <text evidence="11">The sequence shown here is derived from an EMBL/GenBank/DDBJ whole genome shotgun (WGS) entry which is preliminary data.</text>
</comment>
<keyword evidence="4 8" id="KW-1133">Transmembrane helix</keyword>
<evidence type="ECO:0000259" key="9">
    <source>
        <dbReference type="Pfam" id="PF06738"/>
    </source>
</evidence>
<evidence type="ECO:0000313" key="12">
    <source>
        <dbReference type="Proteomes" id="UP000784435"/>
    </source>
</evidence>
<dbReference type="InterPro" id="IPR050539">
    <property type="entry name" value="ThrE_Dicarb/AminoAcid_Exp"/>
</dbReference>
<dbReference type="Pfam" id="PF06738">
    <property type="entry name" value="ThrE"/>
    <property type="match status" value="1"/>
</dbReference>
<evidence type="ECO:0000256" key="5">
    <source>
        <dbReference type="ARBA" id="ARBA00023136"/>
    </source>
</evidence>
<feature type="transmembrane region" description="Helical" evidence="8">
    <location>
        <begin position="339"/>
        <end position="362"/>
    </location>
</feature>
<feature type="region of interest" description="Disordered" evidence="7">
    <location>
        <begin position="1"/>
        <end position="131"/>
    </location>
</feature>
<feature type="compositionally biased region" description="Low complexity" evidence="7">
    <location>
        <begin position="110"/>
        <end position="123"/>
    </location>
</feature>
<evidence type="ECO:0000256" key="6">
    <source>
        <dbReference type="ARBA" id="ARBA00034125"/>
    </source>
</evidence>
<comment type="similarity">
    <text evidence="6">Belongs to the ThrE exporter (TC 2.A.79) family.</text>
</comment>
<dbReference type="EMBL" id="DYUK01000157">
    <property type="protein sequence ID" value="HJG80231.1"/>
    <property type="molecule type" value="Genomic_DNA"/>
</dbReference>
<feature type="compositionally biased region" description="Basic and acidic residues" evidence="7">
    <location>
        <begin position="1"/>
        <end position="12"/>
    </location>
</feature>
<sequence length="612" mass="62700">MTQDDRLRRPQEDTPAGTPAGDAVARPDERGTAPRTGASPTGSEAGTAPRGGAAEAGTAPRGGTAEAGTAPRGGAGEAGTVPRGSATEAGTVPRNGASGTESKGSRRARVSGLLGRSRSGGAAKPARSAQQIARRAVTKIVEDPSPTTQPIPIVAVLRNTPYSAPVQEAAKSEDEARMILDLAVDLGQMMLRAGASSQDVEVSVIATCTAYGLATVEVDLTANSLTVHYTDGMGNIVTVMRVNREDSVHFAKLSAIHALVTEMVDGRIDYERARERLDAIRKQKRPYPEWLVDVSWGALVAGFVNLVGGSYVSSLLGFIIAIANQRFGALLGRTGMPSFFIVVIQALTITVLAMGAATLNLIASPQFLVAAGIVLLLPTMGLISAVQDAITDFPLTASGRAISVALTFAAIVTGIAAGIMIGRLLNLQTIEVTLPATGTQFLTTLVSLFAAVIVAAGGATAMQATKRYILPAAIIGVIGFAIMVACLVGGLNGILTSFLASTAVGVLARPVALRLGAPAIVLVIPGLYPLLSGLSIFNAAYLIVQPEESVGLATGLSSLFTALTVNAALGVGAVFGTFLATWLPYGQGRRTKAEAIVQDEGGDAEETATGAP</sequence>
<feature type="domain" description="Threonine/Serine exporter ThrE" evidence="10">
    <location>
        <begin position="448"/>
        <end position="577"/>
    </location>
</feature>
<comment type="subcellular location">
    <subcellularLocation>
        <location evidence="1">Cell membrane</location>
        <topology evidence="1">Multi-pass membrane protein</topology>
    </subcellularLocation>
</comment>
<keyword evidence="3 8" id="KW-0812">Transmembrane</keyword>
<dbReference type="Pfam" id="PF12821">
    <property type="entry name" value="ThrE_2"/>
    <property type="match status" value="1"/>
</dbReference>
<evidence type="ECO:0000256" key="3">
    <source>
        <dbReference type="ARBA" id="ARBA00022692"/>
    </source>
</evidence>
<proteinExistence type="inferred from homology"/>
<feature type="transmembrane region" description="Helical" evidence="8">
    <location>
        <begin position="519"/>
        <end position="544"/>
    </location>
</feature>
<dbReference type="GO" id="GO:0022857">
    <property type="term" value="F:transmembrane transporter activity"/>
    <property type="evidence" value="ECO:0007669"/>
    <property type="project" value="InterPro"/>
</dbReference>
<dbReference type="GO" id="GO:0005886">
    <property type="term" value="C:plasma membrane"/>
    <property type="evidence" value="ECO:0007669"/>
    <property type="project" value="UniProtKB-SubCell"/>
</dbReference>
<keyword evidence="2" id="KW-1003">Cell membrane</keyword>
<name>A0A921SNR3_9MICO</name>
<dbReference type="AlphaFoldDB" id="A0A921SNR3"/>
<feature type="transmembrane region" description="Helical" evidence="8">
    <location>
        <begin position="556"/>
        <end position="583"/>
    </location>
</feature>
<organism evidence="11 12">
    <name type="scientific">Brevibacterium senegalense</name>
    <dbReference type="NCBI Taxonomy" id="1033736"/>
    <lineage>
        <taxon>Bacteria</taxon>
        <taxon>Bacillati</taxon>
        <taxon>Actinomycetota</taxon>
        <taxon>Actinomycetes</taxon>
        <taxon>Micrococcales</taxon>
        <taxon>Brevibacteriaceae</taxon>
        <taxon>Brevibacterium</taxon>
    </lineage>
</organism>
<feature type="transmembrane region" description="Helical" evidence="8">
    <location>
        <begin position="402"/>
        <end position="421"/>
    </location>
</feature>
<keyword evidence="5 8" id="KW-0472">Membrane</keyword>
<reference evidence="11" key="2">
    <citation type="submission" date="2021-09" db="EMBL/GenBank/DDBJ databases">
        <authorList>
            <person name="Gilroy R."/>
        </authorList>
    </citation>
    <scope>NUCLEOTIDE SEQUENCE</scope>
    <source>
        <strain evidence="11">ChiGjej5B5-7349</strain>
    </source>
</reference>
<evidence type="ECO:0000259" key="10">
    <source>
        <dbReference type="Pfam" id="PF12821"/>
    </source>
</evidence>
<dbReference type="PANTHER" id="PTHR34390:SF2">
    <property type="entry name" value="SUCCINATE TRANSPORTER SUBUNIT YJJP-RELATED"/>
    <property type="match status" value="1"/>
</dbReference>
<accession>A0A921SNR3</accession>
<protein>
    <submittedName>
        <fullName evidence="11">Threonine/serine exporter family protein</fullName>
    </submittedName>
</protein>
<evidence type="ECO:0000313" key="11">
    <source>
        <dbReference type="EMBL" id="HJG80231.1"/>
    </source>
</evidence>
<evidence type="ECO:0000256" key="2">
    <source>
        <dbReference type="ARBA" id="ARBA00022475"/>
    </source>
</evidence>
<dbReference type="PANTHER" id="PTHR34390">
    <property type="entry name" value="UPF0442 PROTEIN YJJB-RELATED"/>
    <property type="match status" value="1"/>
</dbReference>
<feature type="transmembrane region" description="Helical" evidence="8">
    <location>
        <begin position="441"/>
        <end position="461"/>
    </location>
</feature>
<evidence type="ECO:0000256" key="7">
    <source>
        <dbReference type="SAM" id="MobiDB-lite"/>
    </source>
</evidence>
<gene>
    <name evidence="11" type="ORF">K8V08_07445</name>
</gene>
<feature type="transmembrane region" description="Helical" evidence="8">
    <location>
        <begin position="494"/>
        <end position="512"/>
    </location>
</feature>
<evidence type="ECO:0000256" key="4">
    <source>
        <dbReference type="ARBA" id="ARBA00022989"/>
    </source>
</evidence>
<evidence type="ECO:0000256" key="1">
    <source>
        <dbReference type="ARBA" id="ARBA00004651"/>
    </source>
</evidence>
<evidence type="ECO:0000256" key="8">
    <source>
        <dbReference type="SAM" id="Phobius"/>
    </source>
</evidence>
<dbReference type="GO" id="GO:0015744">
    <property type="term" value="P:succinate transport"/>
    <property type="evidence" value="ECO:0007669"/>
    <property type="project" value="TreeGrafter"/>
</dbReference>
<feature type="transmembrane region" description="Helical" evidence="8">
    <location>
        <begin position="468"/>
        <end position="488"/>
    </location>
</feature>
<dbReference type="InterPro" id="IPR024528">
    <property type="entry name" value="ThrE_2"/>
</dbReference>
<feature type="transmembrane region" description="Helical" evidence="8">
    <location>
        <begin position="368"/>
        <end position="390"/>
    </location>
</feature>
<reference evidence="11" key="1">
    <citation type="journal article" date="2021" name="PeerJ">
        <title>Extensive microbial diversity within the chicken gut microbiome revealed by metagenomics and culture.</title>
        <authorList>
            <person name="Gilroy R."/>
            <person name="Ravi A."/>
            <person name="Getino M."/>
            <person name="Pursley I."/>
            <person name="Horton D.L."/>
            <person name="Alikhan N.F."/>
            <person name="Baker D."/>
            <person name="Gharbi K."/>
            <person name="Hall N."/>
            <person name="Watson M."/>
            <person name="Adriaenssens E.M."/>
            <person name="Foster-Nyarko E."/>
            <person name="Jarju S."/>
            <person name="Secka A."/>
            <person name="Antonio M."/>
            <person name="Oren A."/>
            <person name="Chaudhuri R.R."/>
            <person name="La Ragione R."/>
            <person name="Hildebrand F."/>
            <person name="Pallen M.J."/>
        </authorList>
    </citation>
    <scope>NUCLEOTIDE SEQUENCE</scope>
    <source>
        <strain evidence="11">ChiGjej5B5-7349</strain>
    </source>
</reference>
<dbReference type="InterPro" id="IPR010619">
    <property type="entry name" value="ThrE-like_N"/>
</dbReference>